<feature type="compositionally biased region" description="Basic and acidic residues" evidence="1">
    <location>
        <begin position="9"/>
        <end position="29"/>
    </location>
</feature>
<evidence type="ECO:0000313" key="5">
    <source>
        <dbReference type="Proteomes" id="UP000053095"/>
    </source>
</evidence>
<dbReference type="PROSITE" id="PS50878">
    <property type="entry name" value="RT_POL"/>
    <property type="match status" value="1"/>
</dbReference>
<feature type="region of interest" description="Disordered" evidence="1">
    <location>
        <begin position="1389"/>
        <end position="1429"/>
    </location>
</feature>
<dbReference type="InterPro" id="IPR000477">
    <property type="entry name" value="RT_dom"/>
</dbReference>
<dbReference type="Gene3D" id="3.30.420.10">
    <property type="entry name" value="Ribonuclease H-like superfamily/Ribonuclease H"/>
    <property type="match status" value="1"/>
</dbReference>
<dbReference type="CDD" id="cd09276">
    <property type="entry name" value="Rnase_HI_RT_non_LTR"/>
    <property type="match status" value="1"/>
</dbReference>
<dbReference type="InterPro" id="IPR043502">
    <property type="entry name" value="DNA/RNA_pol_sf"/>
</dbReference>
<dbReference type="SUPFAM" id="SSF53098">
    <property type="entry name" value="Ribonuclease H-like"/>
    <property type="match status" value="1"/>
</dbReference>
<dbReference type="InterPro" id="IPR005135">
    <property type="entry name" value="Endo/exonuclease/phosphatase"/>
</dbReference>
<dbReference type="SUPFAM" id="SSF56672">
    <property type="entry name" value="DNA/RNA polymerases"/>
    <property type="match status" value="1"/>
</dbReference>
<sequence length="1478" mass="167022">MRKATRSQGLDHDVDMRQDPEEPLREQRRRERSRSQSYDDLPLPPLPPMNMHVDKDDNIVLESAMSFQEIDSGELNSDARQELLSQFTNHSSNRNRRWRPNNGPIREENTDTTRPMEERFVGFINAPFEILQYNTHKSKDEVMATFLRDPTVLQASVIAIQEPWRNEYDDTTHQPARLTHQLLHPKAVDGERARVALYVNKKIDPAKWTHTAISPDYQILHLRHLRGEQSHDLYIHNIYNEPKSPTFDLLDRELARLGHSQTIEHLVLGDMNVHHPAWGGPGTKIDNEGSELLEIADRHELELATEEGIVTWERGQSQSTIDLTFLSASLFHRLILIERADTVQHDSDHWPIRTQIDIQTPVNNPPRRKDWKATDVKLLTEILERDLVAPNLANASKSLIELSTVAFTSTIRHAIEKAVPWAQPSAWSNPDFTPECKEAVKLCRRLRRLHSNTHNPWVWRAYLRARNRKKRLVSKSLKLGHRRRVQQATEKGPQGLWRLAKWARTRRGLYESGITPTLKVGERTAESVDEKTALLSESFFPKIPEADLSDIDEAVYPEQLPFPEIPRHEIERVIRSTPPDKAPGEDTIPNSLWHKIVGIPVVLNTLYEIYNACIRTGYNPSHFQRSITVVLRKGGKDRDYRTPKAYRPVALLNTLGKFLEAIVARRISYAMEAEGLLPKSHLGGRKGISTDHAIQIILDRIRCAWGDGFEVVSMLLLDVSGAYDNATCGNDDLATSCQGISGVIPTPTGIPQGSPISPILYLIYNSDLIEDCADESNHVSTSGWVDDVGMMAAGHSENETIEKLQRASASADQWALRHASAFDKKKYQLIHFVNPRSGLTPNSQSITLQDGTQKEASKAVKYLTIWLDSELTFDTHRDEVVAKAGTSLEALRGLAGSTWGVALGSMRRIYQAIIIPQMLYGAAAWYQPGIMTKTQLTRITREFAKIQKRAACLISGAFRTTAAEALNVELHLLPIRHQLDQLVKATAIRIRTGPIHGIPKGMLTRRTDQELALGGYTPMEAHAWKTDGCLRAPPGTLAGEWESREAYIQPPWREPPPVVIDEREKAVTVHDRMIQENLRVMVYTDGSGYQRYIGTSMVIPQLRRQKTECIGTEDTSTVYAAEACGIRFALSTLLQFVEDDKRLQKVAIFSDSRSALQSIQNPKMVSGQTYIRDCINLYWECKDNNIDVVLHWIPGHEGIPGNEAADRAAKRAAMMGARRQIVPGDIKNWTMLGAAAKRRIRHEAKKAWEKAWDKQKSGKPTKKLIPRPSPSTLQYWSYLRKATSSILIQIRTERIALKHYLWRINKRPNPYCGCRASGQTVKHVLIECPLYADERELMWTRIKGFRRTTDLRVLLGEKKAAVAIAQFVHDTGMLAQFLGVDSQAMGTYEAQESTEWDTDMGKRTNAQTGDLSSRSAHSPVRTSNSTDTSLGLIQLSESVDENVPQEEDGDVNVHVDESSYIGDGQGNGTRIRAIDLWD</sequence>
<feature type="region of interest" description="Disordered" evidence="1">
    <location>
        <begin position="1"/>
        <end position="52"/>
    </location>
</feature>
<dbReference type="EMBL" id="DF933840">
    <property type="protein sequence ID" value="GAM42253.1"/>
    <property type="molecule type" value="Genomic_DNA"/>
</dbReference>
<dbReference type="GO" id="GO:0004523">
    <property type="term" value="F:RNA-DNA hybrid ribonuclease activity"/>
    <property type="evidence" value="ECO:0007669"/>
    <property type="project" value="InterPro"/>
</dbReference>
<dbReference type="PROSITE" id="PS50879">
    <property type="entry name" value="RNASE_H_1"/>
    <property type="match status" value="1"/>
</dbReference>
<dbReference type="Pfam" id="PF00075">
    <property type="entry name" value="RNase_H"/>
    <property type="match status" value="1"/>
</dbReference>
<evidence type="ECO:0000313" key="4">
    <source>
        <dbReference type="EMBL" id="GAM42253.1"/>
    </source>
</evidence>
<evidence type="ECO:0000259" key="2">
    <source>
        <dbReference type="PROSITE" id="PS50878"/>
    </source>
</evidence>
<evidence type="ECO:0008006" key="6">
    <source>
        <dbReference type="Google" id="ProtNLM"/>
    </source>
</evidence>
<feature type="domain" description="Reverse transcriptase" evidence="2">
    <location>
        <begin position="612"/>
        <end position="871"/>
    </location>
</feature>
<keyword evidence="5" id="KW-1185">Reference proteome</keyword>
<name>A0A478EBQ7_TALPI</name>
<dbReference type="Pfam" id="PF14529">
    <property type="entry name" value="Exo_endo_phos_2"/>
    <property type="match status" value="1"/>
</dbReference>
<dbReference type="Pfam" id="PF00078">
    <property type="entry name" value="RVT_1"/>
    <property type="match status" value="1"/>
</dbReference>
<dbReference type="PANTHER" id="PTHR33481">
    <property type="entry name" value="REVERSE TRANSCRIPTASE"/>
    <property type="match status" value="1"/>
</dbReference>
<organism evidence="4 5">
    <name type="scientific">Talaromyces pinophilus</name>
    <name type="common">Penicillium pinophilum</name>
    <dbReference type="NCBI Taxonomy" id="128442"/>
    <lineage>
        <taxon>Eukaryota</taxon>
        <taxon>Fungi</taxon>
        <taxon>Dikarya</taxon>
        <taxon>Ascomycota</taxon>
        <taxon>Pezizomycotina</taxon>
        <taxon>Eurotiomycetes</taxon>
        <taxon>Eurotiomycetidae</taxon>
        <taxon>Eurotiales</taxon>
        <taxon>Trichocomaceae</taxon>
        <taxon>Talaromyces</taxon>
        <taxon>Talaromyces sect. Talaromyces</taxon>
    </lineage>
</organism>
<accession>A0A478EBQ7</accession>
<gene>
    <name evidence="4" type="ORF">TCE0_044r16043</name>
</gene>
<feature type="region of interest" description="Disordered" evidence="1">
    <location>
        <begin position="90"/>
        <end position="110"/>
    </location>
</feature>
<protein>
    <recommendedName>
        <fullName evidence="6">Reverse transcriptase</fullName>
    </recommendedName>
</protein>
<proteinExistence type="predicted"/>
<dbReference type="GO" id="GO:0003676">
    <property type="term" value="F:nucleic acid binding"/>
    <property type="evidence" value="ECO:0007669"/>
    <property type="project" value="InterPro"/>
</dbReference>
<feature type="domain" description="RNase H type-1" evidence="3">
    <location>
        <begin position="1076"/>
        <end position="1214"/>
    </location>
</feature>
<evidence type="ECO:0000259" key="3">
    <source>
        <dbReference type="PROSITE" id="PS50879"/>
    </source>
</evidence>
<dbReference type="CDD" id="cd01650">
    <property type="entry name" value="RT_nLTR_like"/>
    <property type="match status" value="1"/>
</dbReference>
<feature type="compositionally biased region" description="Polar residues" evidence="1">
    <location>
        <begin position="1404"/>
        <end position="1429"/>
    </location>
</feature>
<dbReference type="Gene3D" id="3.60.10.10">
    <property type="entry name" value="Endonuclease/exonuclease/phosphatase"/>
    <property type="match status" value="1"/>
</dbReference>
<dbReference type="Proteomes" id="UP000053095">
    <property type="component" value="Unassembled WGS sequence"/>
</dbReference>
<dbReference type="InterPro" id="IPR036397">
    <property type="entry name" value="RNaseH_sf"/>
</dbReference>
<dbReference type="InterPro" id="IPR002156">
    <property type="entry name" value="RNaseH_domain"/>
</dbReference>
<dbReference type="InterPro" id="IPR012337">
    <property type="entry name" value="RNaseH-like_sf"/>
</dbReference>
<dbReference type="SUPFAM" id="SSF56219">
    <property type="entry name" value="DNase I-like"/>
    <property type="match status" value="1"/>
</dbReference>
<evidence type="ECO:0000256" key="1">
    <source>
        <dbReference type="SAM" id="MobiDB-lite"/>
    </source>
</evidence>
<dbReference type="InterPro" id="IPR036691">
    <property type="entry name" value="Endo/exonu/phosph_ase_sf"/>
</dbReference>
<dbReference type="PANTHER" id="PTHR33481:SF1">
    <property type="entry name" value="ENDONUCLEASE_EXONUCLEASE_PHOSPHATASE DOMAIN-CONTAINING PROTEIN-RELATED"/>
    <property type="match status" value="1"/>
</dbReference>
<reference evidence="5" key="1">
    <citation type="journal article" date="2015" name="Genome Announc.">
        <title>Draft genome sequence of Talaromyces cellulolyticus strain Y-94, a source of lignocellulosic biomass-degrading enzymes.</title>
        <authorList>
            <person name="Fujii T."/>
            <person name="Koike H."/>
            <person name="Sawayama S."/>
            <person name="Yano S."/>
            <person name="Inoue H."/>
        </authorList>
    </citation>
    <scope>NUCLEOTIDE SEQUENCE [LARGE SCALE GENOMIC DNA]</scope>
    <source>
        <strain evidence="5">Y-94</strain>
    </source>
</reference>